<feature type="transmembrane region" description="Helical" evidence="1">
    <location>
        <begin position="21"/>
        <end position="42"/>
    </location>
</feature>
<evidence type="ECO:0000313" key="2">
    <source>
        <dbReference type="EMBL" id="SCX01221.1"/>
    </source>
</evidence>
<dbReference type="AlphaFoldDB" id="A0A1G4V4Y9"/>
<evidence type="ECO:0000256" key="1">
    <source>
        <dbReference type="SAM" id="Phobius"/>
    </source>
</evidence>
<sequence>MSAYTHRVRVMSGRDPHEQHRVATPLELLFDLTFVVGFGTAASEFAHALTSRHIGAGLIAFTFAIFSICWAWINFTWFASAYDTDDWVYRVTTMVQMVGVVILTLGIPPVFASIEHGGHVDNAVLVAGYVVMRVGLVAQWLRAAAGDPARRRACLTYAISVSVVQIGWIAQIFTHTSLMVTLVWCGVLILLEISVPVLAERQVGGTPWHAHHISERYGLMAIIALGEGVVGTVATLSAVVQEQGWTTDAVLVAIAGIGLTFGMWWVYFIVPTADLLHAHREQSFWFGYLPIFLFGSIVATGAGLHVAAYYLEGHSELGSVGTVLSVVIPVGLFVCLVFLIYSLMVRGTDWFHLVLLALTAAVLLAAVLLALAGVSMALCLLVATAAPMVTVVGYELVGHRHMADALARRLVA</sequence>
<keyword evidence="1" id="KW-1133">Transmembrane helix</keyword>
<dbReference type="PANTHER" id="PTHR36840:SF1">
    <property type="entry name" value="BLL5714 PROTEIN"/>
    <property type="match status" value="1"/>
</dbReference>
<proteinExistence type="predicted"/>
<accession>A0A1G4V4Y9</accession>
<keyword evidence="1" id="KW-0472">Membrane</keyword>
<reference evidence="3" key="1">
    <citation type="submission" date="2016-10" db="EMBL/GenBank/DDBJ databases">
        <authorList>
            <person name="Varghese N."/>
            <person name="Submissions S."/>
        </authorList>
    </citation>
    <scope>NUCLEOTIDE SEQUENCE [LARGE SCALE GENOMIC DNA]</scope>
    <source>
        <strain evidence="3">UNC267MFSha1.1M11</strain>
    </source>
</reference>
<dbReference type="Pfam" id="PF06772">
    <property type="entry name" value="LtrA"/>
    <property type="match status" value="1"/>
</dbReference>
<dbReference type="Proteomes" id="UP000199707">
    <property type="component" value="Unassembled WGS sequence"/>
</dbReference>
<dbReference type="EMBL" id="FMUB01000001">
    <property type="protein sequence ID" value="SCX01221.1"/>
    <property type="molecule type" value="Genomic_DNA"/>
</dbReference>
<organism evidence="2 3">
    <name type="scientific">Mycolicibacterium fluoranthenivorans</name>
    <dbReference type="NCBI Taxonomy" id="258505"/>
    <lineage>
        <taxon>Bacteria</taxon>
        <taxon>Bacillati</taxon>
        <taxon>Actinomycetota</taxon>
        <taxon>Actinomycetes</taxon>
        <taxon>Mycobacteriales</taxon>
        <taxon>Mycobacteriaceae</taxon>
        <taxon>Mycolicibacterium</taxon>
    </lineage>
</organism>
<feature type="transmembrane region" description="Helical" evidence="1">
    <location>
        <begin position="219"/>
        <end position="238"/>
    </location>
</feature>
<feature type="transmembrane region" description="Helical" evidence="1">
    <location>
        <begin position="54"/>
        <end position="75"/>
    </location>
</feature>
<feature type="transmembrane region" description="Helical" evidence="1">
    <location>
        <begin position="350"/>
        <end position="369"/>
    </location>
</feature>
<feature type="transmembrane region" description="Helical" evidence="1">
    <location>
        <begin position="87"/>
        <end position="111"/>
    </location>
</feature>
<feature type="transmembrane region" description="Helical" evidence="1">
    <location>
        <begin position="375"/>
        <end position="397"/>
    </location>
</feature>
<feature type="transmembrane region" description="Helical" evidence="1">
    <location>
        <begin position="123"/>
        <end position="141"/>
    </location>
</feature>
<feature type="transmembrane region" description="Helical" evidence="1">
    <location>
        <begin position="179"/>
        <end position="199"/>
    </location>
</feature>
<dbReference type="RefSeq" id="WP_235632634.1">
    <property type="nucleotide sequence ID" value="NZ_CP059894.1"/>
</dbReference>
<dbReference type="InterPro" id="IPR010640">
    <property type="entry name" value="Low_temperature_requirement_A"/>
</dbReference>
<keyword evidence="1" id="KW-0812">Transmembrane</keyword>
<name>A0A1G4V4Y9_9MYCO</name>
<feature type="transmembrane region" description="Helical" evidence="1">
    <location>
        <begin position="153"/>
        <end position="173"/>
    </location>
</feature>
<feature type="transmembrane region" description="Helical" evidence="1">
    <location>
        <begin position="250"/>
        <end position="270"/>
    </location>
</feature>
<protein>
    <submittedName>
        <fullName evidence="2">Low temperature requirement protein LtrA</fullName>
    </submittedName>
</protein>
<evidence type="ECO:0000313" key="3">
    <source>
        <dbReference type="Proteomes" id="UP000199707"/>
    </source>
</evidence>
<dbReference type="PANTHER" id="PTHR36840">
    <property type="entry name" value="BLL5714 PROTEIN"/>
    <property type="match status" value="1"/>
</dbReference>
<gene>
    <name evidence="2" type="ORF">SAMN02799620_00225</name>
</gene>
<feature type="transmembrane region" description="Helical" evidence="1">
    <location>
        <begin position="323"/>
        <end position="343"/>
    </location>
</feature>
<feature type="transmembrane region" description="Helical" evidence="1">
    <location>
        <begin position="291"/>
        <end position="311"/>
    </location>
</feature>